<dbReference type="Gene3D" id="3.40.50.620">
    <property type="entry name" value="HUPs"/>
    <property type="match status" value="1"/>
</dbReference>
<keyword evidence="17" id="KW-1185">Reference proteome</keyword>
<evidence type="ECO:0000313" key="17">
    <source>
        <dbReference type="Proteomes" id="UP000291562"/>
    </source>
</evidence>
<dbReference type="InterPro" id="IPR018394">
    <property type="entry name" value="DNA_photolyase_1_CS_C"/>
</dbReference>
<proteinExistence type="inferred from homology"/>
<dbReference type="PROSITE" id="PS00394">
    <property type="entry name" value="DNA_PHOTOLYASES_1_1"/>
    <property type="match status" value="1"/>
</dbReference>
<comment type="similarity">
    <text evidence="14">Belongs to the DNA photolyase family.</text>
</comment>
<dbReference type="KEGG" id="xbc:ELE36_08490"/>
<feature type="domain" description="Photolyase/cryptochrome alpha/beta" evidence="15">
    <location>
        <begin position="3"/>
        <end position="132"/>
    </location>
</feature>
<dbReference type="InterPro" id="IPR036155">
    <property type="entry name" value="Crypto/Photolyase_N_sf"/>
</dbReference>
<keyword evidence="16" id="KW-0456">Lyase</keyword>
<gene>
    <name evidence="16" type="ORF">ELE36_08490</name>
</gene>
<dbReference type="GO" id="GO:0009416">
    <property type="term" value="P:response to light stimulus"/>
    <property type="evidence" value="ECO:0007669"/>
    <property type="project" value="TreeGrafter"/>
</dbReference>
<keyword evidence="6 12" id="KW-0274">FAD</keyword>
<evidence type="ECO:0000256" key="3">
    <source>
        <dbReference type="ARBA" id="ARBA00013149"/>
    </source>
</evidence>
<dbReference type="GO" id="GO:0071949">
    <property type="term" value="F:FAD binding"/>
    <property type="evidence" value="ECO:0007669"/>
    <property type="project" value="TreeGrafter"/>
</dbReference>
<protein>
    <recommendedName>
        <fullName evidence="4">Deoxyribodipyrimidine photo-lyase</fullName>
        <ecNumber evidence="3">4.1.99.3</ecNumber>
    </recommendedName>
    <alternativeName>
        <fullName evidence="8">DNA photolyase</fullName>
    </alternativeName>
    <alternativeName>
        <fullName evidence="11">Photoreactivating enzyme</fullName>
    </alternativeName>
</protein>
<feature type="binding site" evidence="12">
    <location>
        <begin position="236"/>
        <end position="240"/>
    </location>
    <ligand>
        <name>FAD</name>
        <dbReference type="ChEBI" id="CHEBI:57692"/>
    </ligand>
</feature>
<evidence type="ECO:0000256" key="6">
    <source>
        <dbReference type="ARBA" id="ARBA00022827"/>
    </source>
</evidence>
<dbReference type="InterPro" id="IPR006050">
    <property type="entry name" value="DNA_photolyase_N"/>
</dbReference>
<comment type="function">
    <text evidence="10">Involved in repair of UV radiation-induced DNA damage. Catalyzes the light-dependent monomerization (300-600 nm) of cyclobutyl pyrimidine dimers (in cis-syn configuration), which are formed between adjacent bases on the same DNA strand upon exposure to ultraviolet radiation.</text>
</comment>
<feature type="binding site" evidence="12">
    <location>
        <position position="224"/>
    </location>
    <ligand>
        <name>FAD</name>
        <dbReference type="ChEBI" id="CHEBI:57692"/>
    </ligand>
</feature>
<dbReference type="GO" id="GO:0000719">
    <property type="term" value="P:photoreactive repair"/>
    <property type="evidence" value="ECO:0007669"/>
    <property type="project" value="UniProtKB-ARBA"/>
</dbReference>
<dbReference type="GO" id="GO:0003677">
    <property type="term" value="F:DNA binding"/>
    <property type="evidence" value="ECO:0007669"/>
    <property type="project" value="TreeGrafter"/>
</dbReference>
<evidence type="ECO:0000256" key="8">
    <source>
        <dbReference type="ARBA" id="ARBA00031671"/>
    </source>
</evidence>
<dbReference type="InterPro" id="IPR036134">
    <property type="entry name" value="Crypto/Photolyase_FAD-like_sf"/>
</dbReference>
<evidence type="ECO:0000256" key="9">
    <source>
        <dbReference type="ARBA" id="ARBA00033999"/>
    </source>
</evidence>
<comment type="cofactor">
    <cofactor evidence="12">
        <name>FAD</name>
        <dbReference type="ChEBI" id="CHEBI:57692"/>
    </cofactor>
    <text evidence="12">Binds 1 FAD per subunit.</text>
</comment>
<comment type="cofactor">
    <cofactor evidence="1">
        <name>(6R)-5,10-methylene-5,6,7,8-tetrahydrofolate</name>
        <dbReference type="ChEBI" id="CHEBI:15636"/>
    </cofactor>
</comment>
<dbReference type="EC" id="4.1.99.3" evidence="3"/>
<dbReference type="SUPFAM" id="SSF48173">
    <property type="entry name" value="Cryptochrome/photolyase FAD-binding domain"/>
    <property type="match status" value="1"/>
</dbReference>
<dbReference type="InterPro" id="IPR002081">
    <property type="entry name" value="Cryptochrome/DNA_photolyase_1"/>
</dbReference>
<organism evidence="16 17">
    <name type="scientific">Pseudolysobacter antarcticus</name>
    <dbReference type="NCBI Taxonomy" id="2511995"/>
    <lineage>
        <taxon>Bacteria</taxon>
        <taxon>Pseudomonadati</taxon>
        <taxon>Pseudomonadota</taxon>
        <taxon>Gammaproteobacteria</taxon>
        <taxon>Lysobacterales</taxon>
        <taxon>Rhodanobacteraceae</taxon>
        <taxon>Pseudolysobacter</taxon>
    </lineage>
</organism>
<evidence type="ECO:0000256" key="10">
    <source>
        <dbReference type="ARBA" id="ARBA00059220"/>
    </source>
</evidence>
<feature type="binding site" evidence="12">
    <location>
        <position position="276"/>
    </location>
    <ligand>
        <name>FAD</name>
        <dbReference type="ChEBI" id="CHEBI:57692"/>
    </ligand>
</feature>
<dbReference type="GO" id="GO:0003904">
    <property type="term" value="F:deoxyribodipyrimidine photo-lyase activity"/>
    <property type="evidence" value="ECO:0007669"/>
    <property type="project" value="UniProtKB-EC"/>
</dbReference>
<dbReference type="Gene3D" id="1.25.40.80">
    <property type="match status" value="1"/>
</dbReference>
<keyword evidence="7 14" id="KW-0157">Chromophore</keyword>
<feature type="binding site" evidence="12">
    <location>
        <begin position="377"/>
        <end position="379"/>
    </location>
    <ligand>
        <name>FAD</name>
        <dbReference type="ChEBI" id="CHEBI:57692"/>
    </ligand>
</feature>
<dbReference type="EMBL" id="CP035704">
    <property type="protein sequence ID" value="QBB70401.1"/>
    <property type="molecule type" value="Genomic_DNA"/>
</dbReference>
<dbReference type="PROSITE" id="PS51645">
    <property type="entry name" value="PHR_CRY_ALPHA_BETA"/>
    <property type="match status" value="1"/>
</dbReference>
<dbReference type="PANTHER" id="PTHR11455:SF9">
    <property type="entry name" value="CRYPTOCHROME CIRCADIAN CLOCK 5 ISOFORM X1"/>
    <property type="match status" value="1"/>
</dbReference>
<dbReference type="InterPro" id="IPR005101">
    <property type="entry name" value="Cryptochr/Photolyase_FAD-bd"/>
</dbReference>
<evidence type="ECO:0000256" key="1">
    <source>
        <dbReference type="ARBA" id="ARBA00001932"/>
    </source>
</evidence>
<comment type="catalytic activity">
    <reaction evidence="9">
        <text>cyclobutadipyrimidine (in DNA) = 2 pyrimidine residues (in DNA).</text>
        <dbReference type="EC" id="4.1.99.3"/>
    </reaction>
</comment>
<dbReference type="Pfam" id="PF03441">
    <property type="entry name" value="FAD_binding_7"/>
    <property type="match status" value="1"/>
</dbReference>
<evidence type="ECO:0000256" key="13">
    <source>
        <dbReference type="PIRSR" id="PIRSR602081-2"/>
    </source>
</evidence>
<feature type="site" description="Electron transfer via tryptophanyl radical" evidence="13">
    <location>
        <position position="364"/>
    </location>
</feature>
<keyword evidence="5 12" id="KW-0285">Flavoprotein</keyword>
<comment type="similarity">
    <text evidence="2">Belongs to the DNA photolyase class-1 family.</text>
</comment>
<dbReference type="PROSITE" id="PS00691">
    <property type="entry name" value="DNA_PHOTOLYASES_1_2"/>
    <property type="match status" value="1"/>
</dbReference>
<reference evidence="16 17" key="1">
    <citation type="submission" date="2019-01" db="EMBL/GenBank/DDBJ databases">
        <title>Pseudolysobacter antarctica gen. nov., sp. nov., isolated from Fildes Peninsula, Antarctica.</title>
        <authorList>
            <person name="Wei Z."/>
            <person name="Peng F."/>
        </authorList>
    </citation>
    <scope>NUCLEOTIDE SEQUENCE [LARGE SCALE GENOMIC DNA]</scope>
    <source>
        <strain evidence="16 17">AQ6-296</strain>
    </source>
</reference>
<dbReference type="OrthoDB" id="9772484at2"/>
<dbReference type="PANTHER" id="PTHR11455">
    <property type="entry name" value="CRYPTOCHROME"/>
    <property type="match status" value="1"/>
</dbReference>
<feature type="site" description="Electron transfer via tryptophanyl radical" evidence="13">
    <location>
        <position position="387"/>
    </location>
</feature>
<evidence type="ECO:0000256" key="14">
    <source>
        <dbReference type="RuleBase" id="RU004182"/>
    </source>
</evidence>
<evidence type="ECO:0000256" key="2">
    <source>
        <dbReference type="ARBA" id="ARBA00005862"/>
    </source>
</evidence>
<feature type="site" description="Electron transfer via tryptophanyl radical" evidence="13">
    <location>
        <position position="310"/>
    </location>
</feature>
<evidence type="ECO:0000256" key="11">
    <source>
        <dbReference type="ARBA" id="ARBA00083107"/>
    </source>
</evidence>
<evidence type="ECO:0000256" key="4">
    <source>
        <dbReference type="ARBA" id="ARBA00014046"/>
    </source>
</evidence>
<accession>A0A411HIU6</accession>
<dbReference type="Pfam" id="PF00875">
    <property type="entry name" value="DNA_photolyase"/>
    <property type="match status" value="1"/>
</dbReference>
<dbReference type="Gene3D" id="1.10.579.10">
    <property type="entry name" value="DNA Cyclobutane Dipyrimidine Photolyase, subunit A, domain 3"/>
    <property type="match status" value="1"/>
</dbReference>
<dbReference type="Proteomes" id="UP000291562">
    <property type="component" value="Chromosome"/>
</dbReference>
<evidence type="ECO:0000256" key="7">
    <source>
        <dbReference type="ARBA" id="ARBA00022991"/>
    </source>
</evidence>
<evidence type="ECO:0000313" key="16">
    <source>
        <dbReference type="EMBL" id="QBB70401.1"/>
    </source>
</evidence>
<dbReference type="AlphaFoldDB" id="A0A411HIU6"/>
<dbReference type="FunFam" id="1.10.579.10:FF:000003">
    <property type="entry name" value="Deoxyribodipyrimidine photo-lyase"/>
    <property type="match status" value="1"/>
</dbReference>
<evidence type="ECO:0000259" key="15">
    <source>
        <dbReference type="PROSITE" id="PS51645"/>
    </source>
</evidence>
<dbReference type="PRINTS" id="PR00147">
    <property type="entry name" value="DNAPHOTLYASE"/>
</dbReference>
<evidence type="ECO:0000256" key="12">
    <source>
        <dbReference type="PIRSR" id="PIRSR602081-1"/>
    </source>
</evidence>
<dbReference type="SUPFAM" id="SSF52425">
    <property type="entry name" value="Cryptochrome/photolyase, N-terminal domain"/>
    <property type="match status" value="1"/>
</dbReference>
<sequence>MSHVIIVWFRRDLRLEDNPALSAAIDSGASVLPVYIHAPEEEAPWAQGAASHWWLHHSLTALDQCLRERGSYLHICHGATLENLRELIVSTGAQAVYWNRRYEPACIARDKCIKQALRDDGIEATSFNGALLIEPWQIETGQGDPYRVFTPFWRKLRANLQIEAPQPAPQRIETKKAEASVALNSLNLRPKIPWDSEFGAHWLPGEFGAHESVQQFCEAALRDYKVERDRPDHFGTSRISPYLHFGEIGPRQIAWMLDQYARNESSAVLHEAAEPYLRELGWREFSNHLLYHFPHTPEKPLQAQFDAFPWAPDDAVALARWQRGQTGIPIIDAGMRELWRTGWMHNRVRMLVASFLTKNLRQHWRHGARWFWDTLVDADLANNTQGWQWTAGSGADASPYFRIFNPVTQGYRFDPDGAYVKRWVPELADAPLKLVHEPWLDPALLQRTGYPSPMVDLAATRTAALDAYQRMRNV</sequence>
<evidence type="ECO:0000256" key="5">
    <source>
        <dbReference type="ARBA" id="ARBA00022630"/>
    </source>
</evidence>
<dbReference type="InterPro" id="IPR014729">
    <property type="entry name" value="Rossmann-like_a/b/a_fold"/>
</dbReference>
<name>A0A411HIU6_9GAMM</name>